<name>A0A3B0BLF5_9BACL</name>
<dbReference type="Proteomes" id="UP000282311">
    <property type="component" value="Unassembled WGS sequence"/>
</dbReference>
<dbReference type="GO" id="GO:0016787">
    <property type="term" value="F:hydrolase activity"/>
    <property type="evidence" value="ECO:0007669"/>
    <property type="project" value="UniProtKB-KW"/>
</dbReference>
<comment type="cofactor">
    <cofactor evidence="1">
        <name>Mg(2+)</name>
        <dbReference type="ChEBI" id="CHEBI:18420"/>
    </cofactor>
</comment>
<evidence type="ECO:0000313" key="7">
    <source>
        <dbReference type="Proteomes" id="UP000282311"/>
    </source>
</evidence>
<dbReference type="OrthoDB" id="9774177at2"/>
<reference evidence="6 7" key="1">
    <citation type="journal article" date="2007" name="Int. J. Syst. Evol. Microbiol.">
        <title>Paenibacillus ginsengarvi sp. nov., isolated from soil from ginseng cultivation.</title>
        <authorList>
            <person name="Yoon M.H."/>
            <person name="Ten L.N."/>
            <person name="Im W.T."/>
        </authorList>
    </citation>
    <scope>NUCLEOTIDE SEQUENCE [LARGE SCALE GENOMIC DNA]</scope>
    <source>
        <strain evidence="6 7">KCTC 13059</strain>
    </source>
</reference>
<dbReference type="EMBL" id="RBAH01000026">
    <property type="protein sequence ID" value="RKN72938.1"/>
    <property type="molecule type" value="Genomic_DNA"/>
</dbReference>
<dbReference type="GO" id="GO:0046872">
    <property type="term" value="F:metal ion binding"/>
    <property type="evidence" value="ECO:0007669"/>
    <property type="project" value="UniProtKB-KW"/>
</dbReference>
<keyword evidence="2" id="KW-0479">Metal-binding</keyword>
<dbReference type="GO" id="GO:0005975">
    <property type="term" value="P:carbohydrate metabolic process"/>
    <property type="evidence" value="ECO:0007669"/>
    <property type="project" value="InterPro"/>
</dbReference>
<evidence type="ECO:0000256" key="4">
    <source>
        <dbReference type="ARBA" id="ARBA00022842"/>
    </source>
</evidence>
<keyword evidence="3" id="KW-0378">Hydrolase</keyword>
<dbReference type="GO" id="GO:0019213">
    <property type="term" value="F:deacetylase activity"/>
    <property type="evidence" value="ECO:0007669"/>
    <property type="project" value="TreeGrafter"/>
</dbReference>
<evidence type="ECO:0000313" key="6">
    <source>
        <dbReference type="EMBL" id="RKN72938.1"/>
    </source>
</evidence>
<dbReference type="CDD" id="cd10802">
    <property type="entry name" value="YdjC_TTHB029_like"/>
    <property type="match status" value="1"/>
</dbReference>
<dbReference type="PANTHER" id="PTHR31609">
    <property type="entry name" value="YDJC DEACETYLASE FAMILY MEMBER"/>
    <property type="match status" value="1"/>
</dbReference>
<dbReference type="PANTHER" id="PTHR31609:SF1">
    <property type="entry name" value="CARBOHYDRATE DEACETYLASE"/>
    <property type="match status" value="1"/>
</dbReference>
<comment type="caution">
    <text evidence="6">The sequence shown here is derived from an EMBL/GenBank/DDBJ whole genome shotgun (WGS) entry which is preliminary data.</text>
</comment>
<evidence type="ECO:0000256" key="5">
    <source>
        <dbReference type="ARBA" id="ARBA00023277"/>
    </source>
</evidence>
<dbReference type="RefSeq" id="WP_120750514.1">
    <property type="nucleotide sequence ID" value="NZ_RBAH01000026.1"/>
</dbReference>
<evidence type="ECO:0000256" key="2">
    <source>
        <dbReference type="ARBA" id="ARBA00022723"/>
    </source>
</evidence>
<organism evidence="6 7">
    <name type="scientific">Paenibacillus ginsengarvi</name>
    <dbReference type="NCBI Taxonomy" id="400777"/>
    <lineage>
        <taxon>Bacteria</taxon>
        <taxon>Bacillati</taxon>
        <taxon>Bacillota</taxon>
        <taxon>Bacilli</taxon>
        <taxon>Bacillales</taxon>
        <taxon>Paenibacillaceae</taxon>
        <taxon>Paenibacillus</taxon>
    </lineage>
</organism>
<dbReference type="SUPFAM" id="SSF88713">
    <property type="entry name" value="Glycoside hydrolase/deacetylase"/>
    <property type="match status" value="1"/>
</dbReference>
<dbReference type="InterPro" id="IPR006879">
    <property type="entry name" value="YdjC-like"/>
</dbReference>
<sequence>MSKYLILNCDDFGQSLAANKAIMHLLEEGKVSSATIMPPAPAFREAAEWARSRPHLPLGLHLTLTSEFSGLRWKSLTGRASLHDESGFMHRTVADFEQYALAKDVKTEMRAQFQAVKKAGLRIIHVDNHMGSLYGLATGRSFLPHVLWQCAKRGMPFRIFRRIYPKDRFLASIPGAEKALAPVVALADTLGVGIPDYLLSHPYHIEEGETYDSFKRSLVLKLYDLPEGVSETYIHPAVPDAQLEKLIPSWSKRVWEYRLMLDPDFAYALKDAKVTLTNYAYVRDHMRKPRIRAAGSLLRLMLAGGRHDSRQELH</sequence>
<dbReference type="InterPro" id="IPR011330">
    <property type="entry name" value="Glyco_hydro/deAcase_b/a-brl"/>
</dbReference>
<dbReference type="Pfam" id="PF04794">
    <property type="entry name" value="YdjC"/>
    <property type="match status" value="1"/>
</dbReference>
<evidence type="ECO:0000256" key="1">
    <source>
        <dbReference type="ARBA" id="ARBA00001946"/>
    </source>
</evidence>
<proteinExistence type="predicted"/>
<dbReference type="AlphaFoldDB" id="A0A3B0BLF5"/>
<keyword evidence="5" id="KW-0119">Carbohydrate metabolism</keyword>
<accession>A0A3B0BLF5</accession>
<keyword evidence="4" id="KW-0460">Magnesium</keyword>
<gene>
    <name evidence="6" type="ORF">D7M11_27695</name>
</gene>
<evidence type="ECO:0000256" key="3">
    <source>
        <dbReference type="ARBA" id="ARBA00022801"/>
    </source>
</evidence>
<protein>
    <submittedName>
        <fullName evidence="6">ChbG/HpnK family deacetylase</fullName>
    </submittedName>
</protein>
<keyword evidence="7" id="KW-1185">Reference proteome</keyword>
<dbReference type="Gene3D" id="3.20.20.370">
    <property type="entry name" value="Glycoside hydrolase/deacetylase"/>
    <property type="match status" value="1"/>
</dbReference>